<dbReference type="GO" id="GO:0015297">
    <property type="term" value="F:antiporter activity"/>
    <property type="evidence" value="ECO:0007669"/>
    <property type="project" value="UniProtKB-KW"/>
</dbReference>
<feature type="transmembrane region" description="Helical" evidence="10">
    <location>
        <begin position="433"/>
        <end position="453"/>
    </location>
</feature>
<dbReference type="GO" id="GO:0042910">
    <property type="term" value="F:xenobiotic transmembrane transporter activity"/>
    <property type="evidence" value="ECO:0007669"/>
    <property type="project" value="InterPro"/>
</dbReference>
<reference evidence="11" key="1">
    <citation type="journal article" date="2020" name="mSystems">
        <title>Genome- and Community-Level Interaction Insights into Carbon Utilization and Element Cycling Functions of Hydrothermarchaeota in Hydrothermal Sediment.</title>
        <authorList>
            <person name="Zhou Z."/>
            <person name="Liu Y."/>
            <person name="Xu W."/>
            <person name="Pan J."/>
            <person name="Luo Z.H."/>
            <person name="Li M."/>
        </authorList>
    </citation>
    <scope>NUCLEOTIDE SEQUENCE [LARGE SCALE GENOMIC DNA]</scope>
    <source>
        <strain evidence="11">SpSt-16</strain>
    </source>
</reference>
<dbReference type="InterPro" id="IPR002528">
    <property type="entry name" value="MATE_fam"/>
</dbReference>
<evidence type="ECO:0000256" key="7">
    <source>
        <dbReference type="ARBA" id="ARBA00023065"/>
    </source>
</evidence>
<protein>
    <recommendedName>
        <fullName evidence="9">Multidrug-efflux transporter</fullName>
    </recommendedName>
</protein>
<keyword evidence="7" id="KW-0406">Ion transport</keyword>
<feature type="transmembrane region" description="Helical" evidence="10">
    <location>
        <begin position="204"/>
        <end position="229"/>
    </location>
</feature>
<dbReference type="EMBL" id="DSGT01000009">
    <property type="protein sequence ID" value="HEW53295.1"/>
    <property type="molecule type" value="Genomic_DNA"/>
</dbReference>
<feature type="transmembrane region" description="Helical" evidence="10">
    <location>
        <begin position="332"/>
        <end position="352"/>
    </location>
</feature>
<evidence type="ECO:0000313" key="11">
    <source>
        <dbReference type="EMBL" id="HEW53295.1"/>
    </source>
</evidence>
<evidence type="ECO:0000256" key="5">
    <source>
        <dbReference type="ARBA" id="ARBA00022692"/>
    </source>
</evidence>
<evidence type="ECO:0000256" key="6">
    <source>
        <dbReference type="ARBA" id="ARBA00022989"/>
    </source>
</evidence>
<dbReference type="PANTHER" id="PTHR43298">
    <property type="entry name" value="MULTIDRUG RESISTANCE PROTEIN NORM-RELATED"/>
    <property type="match status" value="1"/>
</dbReference>
<comment type="subcellular location">
    <subcellularLocation>
        <location evidence="1">Cell membrane</location>
        <topology evidence="1">Multi-pass membrane protein</topology>
    </subcellularLocation>
</comment>
<gene>
    <name evidence="11" type="ORF">ENO77_03920</name>
</gene>
<evidence type="ECO:0000256" key="1">
    <source>
        <dbReference type="ARBA" id="ARBA00004651"/>
    </source>
</evidence>
<keyword evidence="4" id="KW-1003">Cell membrane</keyword>
<feature type="transmembrane region" description="Helical" evidence="10">
    <location>
        <begin position="297"/>
        <end position="320"/>
    </location>
</feature>
<feature type="transmembrane region" description="Helical" evidence="10">
    <location>
        <begin position="255"/>
        <end position="277"/>
    </location>
</feature>
<evidence type="ECO:0000256" key="10">
    <source>
        <dbReference type="SAM" id="Phobius"/>
    </source>
</evidence>
<comment type="caution">
    <text evidence="11">The sequence shown here is derived from an EMBL/GenBank/DDBJ whole genome shotgun (WGS) entry which is preliminary data.</text>
</comment>
<evidence type="ECO:0000256" key="9">
    <source>
        <dbReference type="ARBA" id="ARBA00031636"/>
    </source>
</evidence>
<evidence type="ECO:0000256" key="4">
    <source>
        <dbReference type="ARBA" id="ARBA00022475"/>
    </source>
</evidence>
<sequence>MKLHWCAVRLEDDKLWVLRQPLLKVMLKIGLPVSMMEALRLVYNIIDTYWLGNYNSILLSGLAVSWPVIFLVTSAFLGVYGAGISLTSQYWGAKKFDMSMKVAGQLLFFTLAVSPLMAIAIVVATPALLALIGAPPEASSAAYSYIFYIALGSPVFGILESIVALYTAVGLATIPMIFRGIGTLLNIFLDPVFIYGMYGVPEMGISGAAIATVLSEFVAAVIGLAYFVLRGVKGEKMSFVHLLPDKELLKKIIEIGLPLSGSALADASGFYVLSGVIGMLGEEALASWTIGDRPFGIVSTVITGLLTACSTIIGQSLGAGLYDKAKEAAKKVLAFSIAITAVFVTPLVVFRNHIATAFAPDNPTIASYAADFMLFMGPSLLFFSMLTTARFVASGSGHTRPIMYLSFLRLWGLRNILAYLFGPGPIGMGVSGLWIGMALSNVITGLVAVCWILRYSWLKPVIR</sequence>
<keyword evidence="6 10" id="KW-1133">Transmembrane helix</keyword>
<organism evidence="11">
    <name type="scientific">Ignisphaera aggregans</name>
    <dbReference type="NCBI Taxonomy" id="334771"/>
    <lineage>
        <taxon>Archaea</taxon>
        <taxon>Thermoproteota</taxon>
        <taxon>Thermoprotei</taxon>
        <taxon>Desulfurococcales</taxon>
        <taxon>Desulfurococcaceae</taxon>
        <taxon>Ignisphaera</taxon>
    </lineage>
</organism>
<feature type="transmembrane region" description="Helical" evidence="10">
    <location>
        <begin position="25"/>
        <end position="46"/>
    </location>
</feature>
<dbReference type="Pfam" id="PF01554">
    <property type="entry name" value="MatE"/>
    <property type="match status" value="2"/>
</dbReference>
<dbReference type="InterPro" id="IPR048279">
    <property type="entry name" value="MdtK-like"/>
</dbReference>
<proteinExistence type="predicted"/>
<dbReference type="PIRSF" id="PIRSF006603">
    <property type="entry name" value="DinF"/>
    <property type="match status" value="1"/>
</dbReference>
<dbReference type="InterPro" id="IPR050222">
    <property type="entry name" value="MATE_MdtK"/>
</dbReference>
<name>A0A7C2Z9L5_9CREN</name>
<keyword evidence="8 10" id="KW-0472">Membrane</keyword>
<accession>A0A7C2Z9L5</accession>
<keyword evidence="3" id="KW-0050">Antiport</keyword>
<feature type="transmembrane region" description="Helical" evidence="10">
    <location>
        <begin position="145"/>
        <end position="169"/>
    </location>
</feature>
<dbReference type="PANTHER" id="PTHR43298:SF2">
    <property type="entry name" value="FMN_FAD EXPORTER YEEO-RELATED"/>
    <property type="match status" value="1"/>
</dbReference>
<dbReference type="AlphaFoldDB" id="A0A7C2Z9L5"/>
<keyword evidence="2" id="KW-0813">Transport</keyword>
<evidence type="ECO:0000256" key="2">
    <source>
        <dbReference type="ARBA" id="ARBA00022448"/>
    </source>
</evidence>
<feature type="transmembrane region" description="Helical" evidence="10">
    <location>
        <begin position="66"/>
        <end position="86"/>
    </location>
</feature>
<evidence type="ECO:0000256" key="3">
    <source>
        <dbReference type="ARBA" id="ARBA00022449"/>
    </source>
</evidence>
<feature type="transmembrane region" description="Helical" evidence="10">
    <location>
        <begin position="402"/>
        <end position="421"/>
    </location>
</feature>
<dbReference type="GO" id="GO:0006811">
    <property type="term" value="P:monoatomic ion transport"/>
    <property type="evidence" value="ECO:0007669"/>
    <property type="project" value="UniProtKB-KW"/>
</dbReference>
<feature type="transmembrane region" description="Helical" evidence="10">
    <location>
        <begin position="372"/>
        <end position="393"/>
    </location>
</feature>
<dbReference type="GO" id="GO:0005886">
    <property type="term" value="C:plasma membrane"/>
    <property type="evidence" value="ECO:0007669"/>
    <property type="project" value="UniProtKB-SubCell"/>
</dbReference>
<feature type="transmembrane region" description="Helical" evidence="10">
    <location>
        <begin position="176"/>
        <end position="198"/>
    </location>
</feature>
<keyword evidence="5 10" id="KW-0812">Transmembrane</keyword>
<dbReference type="NCBIfam" id="TIGR00797">
    <property type="entry name" value="matE"/>
    <property type="match status" value="1"/>
</dbReference>
<evidence type="ECO:0000256" key="8">
    <source>
        <dbReference type="ARBA" id="ARBA00023136"/>
    </source>
</evidence>
<feature type="transmembrane region" description="Helical" evidence="10">
    <location>
        <begin position="106"/>
        <end position="133"/>
    </location>
</feature>